<dbReference type="GO" id="GO:0007165">
    <property type="term" value="P:signal transduction"/>
    <property type="evidence" value="ECO:0007669"/>
    <property type="project" value="UniProtKB-KW"/>
</dbReference>
<organism evidence="4 5">
    <name type="scientific">Thiomonas bhubaneswarensis</name>
    <dbReference type="NCBI Taxonomy" id="339866"/>
    <lineage>
        <taxon>Bacteria</taxon>
        <taxon>Pseudomonadati</taxon>
        <taxon>Pseudomonadota</taxon>
        <taxon>Betaproteobacteria</taxon>
        <taxon>Burkholderiales</taxon>
        <taxon>Thiomonas</taxon>
    </lineage>
</organism>
<dbReference type="OrthoDB" id="9808588at2"/>
<evidence type="ECO:0000256" key="2">
    <source>
        <dbReference type="PROSITE-ProRule" id="PRU00284"/>
    </source>
</evidence>
<keyword evidence="4" id="KW-0675">Receptor</keyword>
<dbReference type="InterPro" id="IPR025991">
    <property type="entry name" value="Chemoreceptor_zinc-bind_dom"/>
</dbReference>
<dbReference type="Gene3D" id="6.10.250.3200">
    <property type="match status" value="1"/>
</dbReference>
<accession>A0A0K6I0I2</accession>
<dbReference type="SUPFAM" id="SSF58104">
    <property type="entry name" value="Methyl-accepting chemotaxis protein (MCP) signaling domain"/>
    <property type="match status" value="1"/>
</dbReference>
<dbReference type="Gene3D" id="1.20.120.30">
    <property type="entry name" value="Aspartate receptor, ligand-binding domain"/>
    <property type="match status" value="1"/>
</dbReference>
<dbReference type="Pfam" id="PF00015">
    <property type="entry name" value="MCPsignal"/>
    <property type="match status" value="1"/>
</dbReference>
<dbReference type="PANTHER" id="PTHR32089:SF112">
    <property type="entry name" value="LYSOZYME-LIKE PROTEIN-RELATED"/>
    <property type="match status" value="1"/>
</dbReference>
<keyword evidence="5" id="KW-1185">Reference proteome</keyword>
<proteinExistence type="predicted"/>
<feature type="domain" description="Methyl-accepting transducer" evidence="3">
    <location>
        <begin position="134"/>
        <end position="295"/>
    </location>
</feature>
<dbReference type="STRING" id="339866.GCA_001418255_01452"/>
<dbReference type="AlphaFoldDB" id="A0A0K6I0I2"/>
<evidence type="ECO:0000259" key="3">
    <source>
        <dbReference type="PROSITE" id="PS50111"/>
    </source>
</evidence>
<gene>
    <name evidence="4" type="ORF">Ga0061069_104222</name>
</gene>
<keyword evidence="1 2" id="KW-0807">Transducer</keyword>
<evidence type="ECO:0000313" key="4">
    <source>
        <dbReference type="EMBL" id="CUA96630.1"/>
    </source>
</evidence>
<dbReference type="SMART" id="SM00283">
    <property type="entry name" value="MA"/>
    <property type="match status" value="1"/>
</dbReference>
<reference evidence="5" key="1">
    <citation type="submission" date="2015-08" db="EMBL/GenBank/DDBJ databases">
        <authorList>
            <person name="Varghese N."/>
        </authorList>
    </citation>
    <scope>NUCLEOTIDE SEQUENCE [LARGE SCALE GENOMIC DNA]</scope>
    <source>
        <strain evidence="5">DSM 18181</strain>
    </source>
</reference>
<dbReference type="Pfam" id="PF13682">
    <property type="entry name" value="CZB"/>
    <property type="match status" value="1"/>
</dbReference>
<evidence type="ECO:0000313" key="5">
    <source>
        <dbReference type="Proteomes" id="UP000183649"/>
    </source>
</evidence>
<dbReference type="Gene3D" id="3.30.450.20">
    <property type="entry name" value="PAS domain"/>
    <property type="match status" value="1"/>
</dbReference>
<dbReference type="PROSITE" id="PS50111">
    <property type="entry name" value="CHEMOTAXIS_TRANSDUC_2"/>
    <property type="match status" value="1"/>
</dbReference>
<dbReference type="InterPro" id="IPR004089">
    <property type="entry name" value="MCPsignal_dom"/>
</dbReference>
<protein>
    <submittedName>
        <fullName evidence="4">Methyl-accepting chemotaxis protein (MCP) signalling domain/Chemoreceptor zinc-binding domain</fullName>
    </submittedName>
</protein>
<dbReference type="EMBL" id="CYHF01000004">
    <property type="protein sequence ID" value="CUA96630.1"/>
    <property type="molecule type" value="Genomic_DNA"/>
</dbReference>
<dbReference type="GO" id="GO:0016020">
    <property type="term" value="C:membrane"/>
    <property type="evidence" value="ECO:0007669"/>
    <property type="project" value="InterPro"/>
</dbReference>
<dbReference type="Proteomes" id="UP000183649">
    <property type="component" value="Unassembled WGS sequence"/>
</dbReference>
<evidence type="ECO:0000256" key="1">
    <source>
        <dbReference type="ARBA" id="ARBA00023224"/>
    </source>
</evidence>
<dbReference type="PANTHER" id="PTHR32089">
    <property type="entry name" value="METHYL-ACCEPTING CHEMOTAXIS PROTEIN MCPB"/>
    <property type="match status" value="1"/>
</dbReference>
<name>A0A0K6I0I2_9BURK</name>
<sequence>MDATALHYLQQALEPLDSLEMLAEADAAMENPVFFMNRTARETMERFHATLNSALRGADVRSALHHSIHQFHKDPERIRAILRRLADGSLDKHVQEMPIGKVTFSLVFVAVRDPAGQVIAFHASWRDISHMKDVSQVSDRLKEVVSTLNGAAGEIRQSMTSVDTAIGNVGRAIQGNGTAVSELQGQVDAISTIVRNIREISYQTNLLALNAAIEAARAGEHGRGFAVVADEVRNLARRVQAATAEVESNTTAIGQQAHDIAVTSASSSKELDLVQSVVVRMNNQVTQMQTSATRMMLQSAQEDHKDFVNHILAETCKDRQAKLPTEVTDHHNCRLGRWYDSQGQAAFGGLSAFRALEAPHAQIHATARQLLEAVHAGQRDQVARLSASLSDQEGLIVDRLQALSDAIEGNSAAH</sequence>